<evidence type="ECO:0000259" key="2">
    <source>
        <dbReference type="PROSITE" id="PS50003"/>
    </source>
</evidence>
<dbReference type="InterPro" id="IPR011993">
    <property type="entry name" value="PH-like_dom_sf"/>
</dbReference>
<dbReference type="EMBL" id="MBDO02000098">
    <property type="protein sequence ID" value="RLN63346.1"/>
    <property type="molecule type" value="Genomic_DNA"/>
</dbReference>
<feature type="domain" description="PH" evidence="2">
    <location>
        <begin position="6"/>
        <end position="110"/>
    </location>
</feature>
<dbReference type="EMBL" id="MBAD02000034">
    <property type="protein sequence ID" value="RLN71736.1"/>
    <property type="molecule type" value="Genomic_DNA"/>
</dbReference>
<dbReference type="Proteomes" id="UP000284657">
    <property type="component" value="Unassembled WGS sequence"/>
</dbReference>
<dbReference type="SUPFAM" id="SSF50729">
    <property type="entry name" value="PH domain-like"/>
    <property type="match status" value="2"/>
</dbReference>
<dbReference type="SMART" id="SM00233">
    <property type="entry name" value="PH"/>
    <property type="match status" value="2"/>
</dbReference>
<feature type="domain" description="PH" evidence="2">
    <location>
        <begin position="113"/>
        <end position="280"/>
    </location>
</feature>
<dbReference type="OrthoDB" id="77106at2759"/>
<reference evidence="5 6" key="1">
    <citation type="submission" date="2018-07" db="EMBL/GenBank/DDBJ databases">
        <title>Genome sequencing of oomycete isolates from Chile give support for New Zealand origin for Phytophthora kernoviae and make available the first Nothophytophthora sp. genome.</title>
        <authorList>
            <person name="Studholme D.J."/>
            <person name="Sanfuentes E."/>
            <person name="Panda P."/>
            <person name="Hill R."/>
            <person name="Sambles C."/>
            <person name="Grant M."/>
            <person name="Williams N.M."/>
            <person name="Mcdougal R.L."/>
        </authorList>
    </citation>
    <scope>NUCLEOTIDE SEQUENCE [LARGE SCALE GENOMIC DNA]</scope>
    <source>
        <strain evidence="3">Chile6</strain>
        <strain evidence="4">Chile7</strain>
    </source>
</reference>
<evidence type="ECO:0000313" key="4">
    <source>
        <dbReference type="EMBL" id="RLN71736.1"/>
    </source>
</evidence>
<dbReference type="PROSITE" id="PS50003">
    <property type="entry name" value="PH_DOMAIN"/>
    <property type="match status" value="2"/>
</dbReference>
<dbReference type="Gene3D" id="2.30.29.30">
    <property type="entry name" value="Pleckstrin-homology domain (PH domain)/Phosphotyrosine-binding domain (PTB)"/>
    <property type="match status" value="2"/>
</dbReference>
<proteinExistence type="predicted"/>
<evidence type="ECO:0000256" key="1">
    <source>
        <dbReference type="SAM" id="MobiDB-lite"/>
    </source>
</evidence>
<gene>
    <name evidence="4" type="ORF">BBJ29_002727</name>
    <name evidence="3" type="ORF">BBP00_00004217</name>
</gene>
<feature type="region of interest" description="Disordered" evidence="1">
    <location>
        <begin position="209"/>
        <end position="235"/>
    </location>
</feature>
<organism evidence="3 5">
    <name type="scientific">Phytophthora kernoviae</name>
    <dbReference type="NCBI Taxonomy" id="325452"/>
    <lineage>
        <taxon>Eukaryota</taxon>
        <taxon>Sar</taxon>
        <taxon>Stramenopiles</taxon>
        <taxon>Oomycota</taxon>
        <taxon>Peronosporomycetes</taxon>
        <taxon>Peronosporales</taxon>
        <taxon>Peronosporaceae</taxon>
        <taxon>Phytophthora</taxon>
    </lineage>
</organism>
<comment type="caution">
    <text evidence="3">The sequence shown here is derived from an EMBL/GenBank/DDBJ whole genome shotgun (WGS) entry which is preliminary data.</text>
</comment>
<protein>
    <recommendedName>
        <fullName evidence="2">PH domain-containing protein</fullName>
    </recommendedName>
</protein>
<feature type="compositionally biased region" description="Basic and acidic residues" evidence="1">
    <location>
        <begin position="211"/>
        <end position="223"/>
    </location>
</feature>
<evidence type="ECO:0000313" key="5">
    <source>
        <dbReference type="Proteomes" id="UP000277300"/>
    </source>
</evidence>
<dbReference type="Proteomes" id="UP000277300">
    <property type="component" value="Unassembled WGS sequence"/>
</dbReference>
<evidence type="ECO:0000313" key="3">
    <source>
        <dbReference type="EMBL" id="RLN63346.1"/>
    </source>
</evidence>
<dbReference type="CDD" id="cd00821">
    <property type="entry name" value="PH"/>
    <property type="match status" value="1"/>
</dbReference>
<dbReference type="InterPro" id="IPR001849">
    <property type="entry name" value="PH_domain"/>
</dbReference>
<accession>A0A3F2RTA5</accession>
<dbReference type="AlphaFoldDB" id="A0A3F2RTA5"/>
<evidence type="ECO:0000313" key="6">
    <source>
        <dbReference type="Proteomes" id="UP000284657"/>
    </source>
</evidence>
<name>A0A3F2RTA5_9STRA</name>
<sequence length="374" mass="42692">MEDYIRGVLCGYLLVQNGTRDDAKRKRTFVVLSDSRMDYYLTDPRPSFTAKIDTTYFMTDTTRVHHYLELNARAPPNSICLTTDKTTDVYIADSEEEAATWFRHIAERLDALSTMLKGPLMLRKELSADQQVKRIVLRTKYRWKPRYVELGRSTLRFCKQSDHKTKTMKQFALTATSFAGQESTTYLQKLAVVASYSIPVQPTPKTLKGINKIEKQRREEEGRSSNSGDSMMSAETRPKGSRVAAFYPFIITTGQAYILLAAPTEQIRTHWILAIRMRIIALKYRHNGVGGPRKELGHLGARDSNQYQLQSFVEAQVKPGGPWKQHYVELDNGMLRVKKSERKLGSIFEVQLVPTCRCRCPALDGLDPESFCIC</sequence>